<reference evidence="1" key="2">
    <citation type="journal article" date="2015" name="Data Brief">
        <title>Shoot transcriptome of the giant reed, Arundo donax.</title>
        <authorList>
            <person name="Barrero R.A."/>
            <person name="Guerrero F.D."/>
            <person name="Moolhuijzen P."/>
            <person name="Goolsby J.A."/>
            <person name="Tidwell J."/>
            <person name="Bellgard S.E."/>
            <person name="Bellgard M.I."/>
        </authorList>
    </citation>
    <scope>NUCLEOTIDE SEQUENCE</scope>
    <source>
        <tissue evidence="1">Shoot tissue taken approximately 20 cm above the soil surface</tissue>
    </source>
</reference>
<accession>A0A0A9BXP7</accession>
<dbReference type="AlphaFoldDB" id="A0A0A9BXP7"/>
<organism evidence="1">
    <name type="scientific">Arundo donax</name>
    <name type="common">Giant reed</name>
    <name type="synonym">Donax arundinaceus</name>
    <dbReference type="NCBI Taxonomy" id="35708"/>
    <lineage>
        <taxon>Eukaryota</taxon>
        <taxon>Viridiplantae</taxon>
        <taxon>Streptophyta</taxon>
        <taxon>Embryophyta</taxon>
        <taxon>Tracheophyta</taxon>
        <taxon>Spermatophyta</taxon>
        <taxon>Magnoliopsida</taxon>
        <taxon>Liliopsida</taxon>
        <taxon>Poales</taxon>
        <taxon>Poaceae</taxon>
        <taxon>PACMAD clade</taxon>
        <taxon>Arundinoideae</taxon>
        <taxon>Arundineae</taxon>
        <taxon>Arundo</taxon>
    </lineage>
</organism>
<reference evidence="1" key="1">
    <citation type="submission" date="2014-09" db="EMBL/GenBank/DDBJ databases">
        <authorList>
            <person name="Magalhaes I.L.F."/>
            <person name="Oliveira U."/>
            <person name="Santos F.R."/>
            <person name="Vidigal T.H.D.A."/>
            <person name="Brescovit A.D."/>
            <person name="Santos A.J."/>
        </authorList>
    </citation>
    <scope>NUCLEOTIDE SEQUENCE</scope>
    <source>
        <tissue evidence="1">Shoot tissue taken approximately 20 cm above the soil surface</tissue>
    </source>
</reference>
<name>A0A0A9BXP7_ARUDO</name>
<evidence type="ECO:0000313" key="1">
    <source>
        <dbReference type="EMBL" id="JAD65945.1"/>
    </source>
</evidence>
<protein>
    <submittedName>
        <fullName evidence="1">Uncharacterized protein</fullName>
    </submittedName>
</protein>
<proteinExistence type="predicted"/>
<dbReference type="EMBL" id="GBRH01231950">
    <property type="protein sequence ID" value="JAD65945.1"/>
    <property type="molecule type" value="Transcribed_RNA"/>
</dbReference>
<sequence>MAYVRSSWPRVPENKINREIGKGLVRIRWAKV</sequence>